<dbReference type="SUPFAM" id="SSF51679">
    <property type="entry name" value="Bacterial luciferase-like"/>
    <property type="match status" value="1"/>
</dbReference>
<sequence length="153" mass="16783">IINSLLPDGLKTFTEWVIPVLQQRGLQRSDYNGSTLREHFGLAFPVNRYTAARHAEQTDAEPRYPNAHAQVPAGMNAGVQWQAAPTLDVESDAAFAARLQGITQRLAETAQHYDESAEFPHANFRLLHEHGLLGLTVEAALGGGDADLEKARQ</sequence>
<organism evidence="2">
    <name type="scientific">Tanacetum cinerariifolium</name>
    <name type="common">Dalmatian daisy</name>
    <name type="synonym">Chrysanthemum cinerariifolium</name>
    <dbReference type="NCBI Taxonomy" id="118510"/>
    <lineage>
        <taxon>Eukaryota</taxon>
        <taxon>Viridiplantae</taxon>
        <taxon>Streptophyta</taxon>
        <taxon>Embryophyta</taxon>
        <taxon>Tracheophyta</taxon>
        <taxon>Spermatophyta</taxon>
        <taxon>Magnoliopsida</taxon>
        <taxon>eudicotyledons</taxon>
        <taxon>Gunneridae</taxon>
        <taxon>Pentapetalae</taxon>
        <taxon>asterids</taxon>
        <taxon>campanulids</taxon>
        <taxon>Asterales</taxon>
        <taxon>Asteraceae</taxon>
        <taxon>Asteroideae</taxon>
        <taxon>Anthemideae</taxon>
        <taxon>Anthemidinae</taxon>
        <taxon>Tanacetum</taxon>
    </lineage>
</organism>
<reference evidence="2" key="1">
    <citation type="journal article" date="2019" name="Sci. Rep.">
        <title>Draft genome of Tanacetum cinerariifolium, the natural source of mosquito coil.</title>
        <authorList>
            <person name="Yamashiro T."/>
            <person name="Shiraishi A."/>
            <person name="Satake H."/>
            <person name="Nakayama K."/>
        </authorList>
    </citation>
    <scope>NUCLEOTIDE SEQUENCE</scope>
</reference>
<dbReference type="InterPro" id="IPR037069">
    <property type="entry name" value="AcylCoA_DH/ox_N_sf"/>
</dbReference>
<dbReference type="AlphaFoldDB" id="A0A699VGH4"/>
<dbReference type="GO" id="GO:0016627">
    <property type="term" value="F:oxidoreductase activity, acting on the CH-CH group of donors"/>
    <property type="evidence" value="ECO:0007669"/>
    <property type="project" value="InterPro"/>
</dbReference>
<feature type="non-terminal residue" evidence="2">
    <location>
        <position position="153"/>
    </location>
</feature>
<dbReference type="Pfam" id="PF02771">
    <property type="entry name" value="Acyl-CoA_dh_N"/>
    <property type="match status" value="1"/>
</dbReference>
<evidence type="ECO:0000313" key="2">
    <source>
        <dbReference type="EMBL" id="GFD34625.1"/>
    </source>
</evidence>
<dbReference type="Gene3D" id="3.20.20.30">
    <property type="entry name" value="Luciferase-like domain"/>
    <property type="match status" value="1"/>
</dbReference>
<dbReference type="Gene3D" id="1.10.540.10">
    <property type="entry name" value="Acyl-CoA dehydrogenase/oxidase, N-terminal domain"/>
    <property type="match status" value="1"/>
</dbReference>
<feature type="non-terminal residue" evidence="2">
    <location>
        <position position="1"/>
    </location>
</feature>
<dbReference type="GO" id="GO:0050660">
    <property type="term" value="F:flavin adenine dinucleotide binding"/>
    <property type="evidence" value="ECO:0007669"/>
    <property type="project" value="InterPro"/>
</dbReference>
<accession>A0A699VGH4</accession>
<name>A0A699VGH4_TANCI</name>
<feature type="domain" description="Acyl-CoA dehydrogenase/oxidase N-terminal" evidence="1">
    <location>
        <begin position="103"/>
        <end position="148"/>
    </location>
</feature>
<comment type="caution">
    <text evidence="2">The sequence shown here is derived from an EMBL/GenBank/DDBJ whole genome shotgun (WGS) entry which is preliminary data.</text>
</comment>
<dbReference type="GO" id="GO:0016705">
    <property type="term" value="F:oxidoreductase activity, acting on paired donors, with incorporation or reduction of molecular oxygen"/>
    <property type="evidence" value="ECO:0007669"/>
    <property type="project" value="InterPro"/>
</dbReference>
<dbReference type="InterPro" id="IPR013786">
    <property type="entry name" value="AcylCoA_DH/ox_N"/>
</dbReference>
<dbReference type="InterPro" id="IPR036661">
    <property type="entry name" value="Luciferase-like_sf"/>
</dbReference>
<protein>
    <recommendedName>
        <fullName evidence="1">Acyl-CoA dehydrogenase/oxidase N-terminal domain-containing protein</fullName>
    </recommendedName>
</protein>
<proteinExistence type="predicted"/>
<dbReference type="SUPFAM" id="SSF56645">
    <property type="entry name" value="Acyl-CoA dehydrogenase NM domain-like"/>
    <property type="match status" value="1"/>
</dbReference>
<dbReference type="EMBL" id="BKCJ011448838">
    <property type="protein sequence ID" value="GFD34625.1"/>
    <property type="molecule type" value="Genomic_DNA"/>
</dbReference>
<dbReference type="InterPro" id="IPR009100">
    <property type="entry name" value="AcylCoA_DH/oxidase_NM_dom_sf"/>
</dbReference>
<gene>
    <name evidence="2" type="ORF">Tci_906594</name>
</gene>
<evidence type="ECO:0000259" key="1">
    <source>
        <dbReference type="Pfam" id="PF02771"/>
    </source>
</evidence>